<feature type="transmembrane region" description="Helical" evidence="8">
    <location>
        <begin position="12"/>
        <end position="31"/>
    </location>
</feature>
<dbReference type="InterPro" id="IPR002549">
    <property type="entry name" value="AI-2E-like"/>
</dbReference>
<dbReference type="RefSeq" id="WP_118764901.1">
    <property type="nucleotide sequence ID" value="NZ_CABJCF010000002.1"/>
</dbReference>
<organism evidence="9 10">
    <name type="scientific">Solobacterium moorei</name>
    <dbReference type="NCBI Taxonomy" id="102148"/>
    <lineage>
        <taxon>Bacteria</taxon>
        <taxon>Bacillati</taxon>
        <taxon>Bacillota</taxon>
        <taxon>Erysipelotrichia</taxon>
        <taxon>Erysipelotrichales</taxon>
        <taxon>Erysipelotrichaceae</taxon>
        <taxon>Solobacterium</taxon>
    </lineage>
</organism>
<dbReference type="Pfam" id="PF01594">
    <property type="entry name" value="AI-2E_transport"/>
    <property type="match status" value="1"/>
</dbReference>
<evidence type="ECO:0000256" key="3">
    <source>
        <dbReference type="ARBA" id="ARBA00022448"/>
    </source>
</evidence>
<dbReference type="AlphaFoldDB" id="A0A412PFQ2"/>
<dbReference type="PANTHER" id="PTHR21716">
    <property type="entry name" value="TRANSMEMBRANE PROTEIN"/>
    <property type="match status" value="1"/>
</dbReference>
<keyword evidence="7 8" id="KW-0472">Membrane</keyword>
<evidence type="ECO:0000256" key="8">
    <source>
        <dbReference type="SAM" id="Phobius"/>
    </source>
</evidence>
<keyword evidence="3" id="KW-0813">Transport</keyword>
<keyword evidence="4" id="KW-1003">Cell membrane</keyword>
<dbReference type="GO" id="GO:0055085">
    <property type="term" value="P:transmembrane transport"/>
    <property type="evidence" value="ECO:0007669"/>
    <property type="project" value="TreeGrafter"/>
</dbReference>
<comment type="subcellular location">
    <subcellularLocation>
        <location evidence="1">Cell membrane</location>
        <topology evidence="1">Multi-pass membrane protein</topology>
    </subcellularLocation>
</comment>
<protein>
    <submittedName>
        <fullName evidence="9">AI-2E family transporter</fullName>
    </submittedName>
</protein>
<evidence type="ECO:0000256" key="2">
    <source>
        <dbReference type="ARBA" id="ARBA00009773"/>
    </source>
</evidence>
<feature type="transmembrane region" description="Helical" evidence="8">
    <location>
        <begin position="331"/>
        <end position="364"/>
    </location>
</feature>
<evidence type="ECO:0000313" key="9">
    <source>
        <dbReference type="EMBL" id="RGT56451.1"/>
    </source>
</evidence>
<feature type="transmembrane region" description="Helical" evidence="8">
    <location>
        <begin position="171"/>
        <end position="197"/>
    </location>
</feature>
<dbReference type="GO" id="GO:0005886">
    <property type="term" value="C:plasma membrane"/>
    <property type="evidence" value="ECO:0007669"/>
    <property type="project" value="UniProtKB-SubCell"/>
</dbReference>
<evidence type="ECO:0000256" key="4">
    <source>
        <dbReference type="ARBA" id="ARBA00022475"/>
    </source>
</evidence>
<evidence type="ECO:0000256" key="6">
    <source>
        <dbReference type="ARBA" id="ARBA00022989"/>
    </source>
</evidence>
<dbReference type="EMBL" id="QRWX01000002">
    <property type="protein sequence ID" value="RGT56451.1"/>
    <property type="molecule type" value="Genomic_DNA"/>
</dbReference>
<dbReference type="PANTHER" id="PTHR21716:SF53">
    <property type="entry name" value="PERMEASE PERM-RELATED"/>
    <property type="match status" value="1"/>
</dbReference>
<feature type="transmembrane region" description="Helical" evidence="8">
    <location>
        <begin position="233"/>
        <end position="255"/>
    </location>
</feature>
<dbReference type="Proteomes" id="UP000284731">
    <property type="component" value="Unassembled WGS sequence"/>
</dbReference>
<comment type="similarity">
    <text evidence="2">Belongs to the autoinducer-2 exporter (AI-2E) (TC 2.A.86) family.</text>
</comment>
<keyword evidence="5 8" id="KW-0812">Transmembrane</keyword>
<accession>A0A412PFQ2</accession>
<feature type="transmembrane region" description="Helical" evidence="8">
    <location>
        <begin position="85"/>
        <end position="107"/>
    </location>
</feature>
<evidence type="ECO:0000313" key="10">
    <source>
        <dbReference type="Proteomes" id="UP000284731"/>
    </source>
</evidence>
<feature type="transmembrane region" description="Helical" evidence="8">
    <location>
        <begin position="37"/>
        <end position="64"/>
    </location>
</feature>
<keyword evidence="6 8" id="KW-1133">Transmembrane helix</keyword>
<sequence length="380" mass="42206">MKWSKLKEETIENIKAFSISGILVVAFYTLINNVEPLYGVFQAIFVALSPFIYGIGIAFLLNPLRKIIEYSWLGKTKLKPRTKKVIASFGALFIGIIMLFVFFSILIPQMISSIQTFLSSFEGYVDSARNFFESNNFFSDDLLKTLNPVIDKGVSMLGDWVSNIASSLNAILMYSVIFAKSVMNFLIGMIIALYILLDEINLKRQIKKVLYALLPEKTTKSILRTTRLTINTFNSFVAGKAVDSLIIGILCYIILSFMKMPYTPLISVVVGVTNMIPVFGPFLGAVPSILILLLVDPFKALEFSIFVLILQQVDGNIIGPRILGGAVGLPTLYVMFAIIIGGALFGIVGMFIGVPVFSVIFVLVSEFIHRQLDRKNITVQ</sequence>
<evidence type="ECO:0000256" key="1">
    <source>
        <dbReference type="ARBA" id="ARBA00004651"/>
    </source>
</evidence>
<comment type="caution">
    <text evidence="9">The sequence shown here is derived from an EMBL/GenBank/DDBJ whole genome shotgun (WGS) entry which is preliminary data.</text>
</comment>
<feature type="transmembrane region" description="Helical" evidence="8">
    <location>
        <begin position="275"/>
        <end position="295"/>
    </location>
</feature>
<name>A0A412PFQ2_9FIRM</name>
<gene>
    <name evidence="9" type="ORF">DWX20_06520</name>
</gene>
<evidence type="ECO:0000256" key="5">
    <source>
        <dbReference type="ARBA" id="ARBA00022692"/>
    </source>
</evidence>
<evidence type="ECO:0000256" key="7">
    <source>
        <dbReference type="ARBA" id="ARBA00023136"/>
    </source>
</evidence>
<proteinExistence type="inferred from homology"/>
<reference evidence="9 10" key="1">
    <citation type="submission" date="2018-08" db="EMBL/GenBank/DDBJ databases">
        <title>A genome reference for cultivated species of the human gut microbiota.</title>
        <authorList>
            <person name="Zou Y."/>
            <person name="Xue W."/>
            <person name="Luo G."/>
        </authorList>
    </citation>
    <scope>NUCLEOTIDE SEQUENCE [LARGE SCALE GENOMIC DNA]</scope>
    <source>
        <strain evidence="9 10">AF18-46</strain>
    </source>
</reference>